<dbReference type="eggNOG" id="KOG2177">
    <property type="taxonomic scope" value="Eukaryota"/>
</dbReference>
<proteinExistence type="predicted"/>
<dbReference type="AlphaFoldDB" id="K7GAQ6"/>
<dbReference type="HOGENOM" id="CLU_013137_6_1_1"/>
<feature type="coiled-coil region" evidence="4">
    <location>
        <begin position="122"/>
        <end position="206"/>
    </location>
</feature>
<sequence length="301" mass="34468">MTQHLFLSSETAMAAESSLETLWEEAPRPVSLEDFTAPVTLECGHNFCQAPHSPQCRDTEQQGPLQPVALTKPLSFQAAKRSRWDRVHGEHQEALKLFCAEAETPISVGFDRPWGHRMVPIQEAAQEYKEKLKAHLKTLREEREKLLGRKTTAEGKNQEYLKWTQAERQMIVAEFQQLQQFLKEQEQLLLAQLQKLDEEARRLQTDTVRRLSAQISHLSEWIGELEVMCQKPASEFLQGVRNTLTRCETGQFQLPEEITPELEEQISGFSQKTIALSETLREFKDTLPSALERSRGKCLGA</sequence>
<keyword evidence="3" id="KW-0862">Zinc</keyword>
<evidence type="ECO:0000256" key="2">
    <source>
        <dbReference type="ARBA" id="ARBA00022771"/>
    </source>
</evidence>
<dbReference type="GeneTree" id="ENSGT01030000234669"/>
<keyword evidence="7" id="KW-1185">Reference proteome</keyword>
<evidence type="ECO:0000313" key="7">
    <source>
        <dbReference type="Proteomes" id="UP000007267"/>
    </source>
</evidence>
<dbReference type="PANTHER" id="PTHR24103">
    <property type="entry name" value="E3 UBIQUITIN-PROTEIN LIGASE TRIM"/>
    <property type="match status" value="1"/>
</dbReference>
<evidence type="ECO:0000256" key="4">
    <source>
        <dbReference type="SAM" id="Coils"/>
    </source>
</evidence>
<reference evidence="6" key="4">
    <citation type="submission" date="2025-09" db="UniProtKB">
        <authorList>
            <consortium name="Ensembl"/>
        </authorList>
    </citation>
    <scope>IDENTIFICATION</scope>
</reference>
<dbReference type="Proteomes" id="UP000007267">
    <property type="component" value="Unassembled WGS sequence"/>
</dbReference>
<dbReference type="Gene3D" id="3.30.160.60">
    <property type="entry name" value="Classic Zinc Finger"/>
    <property type="match status" value="1"/>
</dbReference>
<dbReference type="GO" id="GO:0008270">
    <property type="term" value="F:zinc ion binding"/>
    <property type="evidence" value="ECO:0007669"/>
    <property type="project" value="UniProtKB-KW"/>
</dbReference>
<dbReference type="SUPFAM" id="SSF57850">
    <property type="entry name" value="RING/U-box"/>
    <property type="match status" value="1"/>
</dbReference>
<dbReference type="Pfam" id="PF13445">
    <property type="entry name" value="zf-RING_UBOX"/>
    <property type="match status" value="1"/>
</dbReference>
<organism evidence="6 7">
    <name type="scientific">Pelodiscus sinensis</name>
    <name type="common">Chinese softshell turtle</name>
    <name type="synonym">Trionyx sinensis</name>
    <dbReference type="NCBI Taxonomy" id="13735"/>
    <lineage>
        <taxon>Eukaryota</taxon>
        <taxon>Metazoa</taxon>
        <taxon>Chordata</taxon>
        <taxon>Craniata</taxon>
        <taxon>Vertebrata</taxon>
        <taxon>Euteleostomi</taxon>
        <taxon>Archelosauria</taxon>
        <taxon>Testudinata</taxon>
        <taxon>Testudines</taxon>
        <taxon>Cryptodira</taxon>
        <taxon>Trionychia</taxon>
        <taxon>Trionychidae</taxon>
        <taxon>Pelodiscus</taxon>
    </lineage>
</organism>
<evidence type="ECO:0000256" key="1">
    <source>
        <dbReference type="ARBA" id="ARBA00022723"/>
    </source>
</evidence>
<dbReference type="Ensembl" id="ENSPSIT00000017445.1">
    <property type="protein sequence ID" value="ENSPSIP00000017367.1"/>
    <property type="gene ID" value="ENSPSIG00000015443.1"/>
</dbReference>
<dbReference type="EMBL" id="AGCU01156570">
    <property type="status" value="NOT_ANNOTATED_CDS"/>
    <property type="molecule type" value="Genomic_DNA"/>
</dbReference>
<name>K7GAQ6_PELSI</name>
<feature type="domain" description="Zinc finger RING-type eukaryotic" evidence="5">
    <location>
        <begin position="29"/>
        <end position="49"/>
    </location>
</feature>
<keyword evidence="4" id="KW-0175">Coiled coil</keyword>
<evidence type="ECO:0000313" key="6">
    <source>
        <dbReference type="Ensembl" id="ENSPSIP00000017367.1"/>
    </source>
</evidence>
<reference evidence="7" key="2">
    <citation type="journal article" date="2013" name="Nat. Genet.">
        <title>The draft genomes of soft-shell turtle and green sea turtle yield insights into the development and evolution of the turtle-specific body plan.</title>
        <authorList>
            <person name="Wang Z."/>
            <person name="Pascual-Anaya J."/>
            <person name="Zadissa A."/>
            <person name="Li W."/>
            <person name="Niimura Y."/>
            <person name="Huang Z."/>
            <person name="Li C."/>
            <person name="White S."/>
            <person name="Xiong Z."/>
            <person name="Fang D."/>
            <person name="Wang B."/>
            <person name="Ming Y."/>
            <person name="Chen Y."/>
            <person name="Zheng Y."/>
            <person name="Kuraku S."/>
            <person name="Pignatelli M."/>
            <person name="Herrero J."/>
            <person name="Beal K."/>
            <person name="Nozawa M."/>
            <person name="Li Q."/>
            <person name="Wang J."/>
            <person name="Zhang H."/>
            <person name="Yu L."/>
            <person name="Shigenobu S."/>
            <person name="Wang J."/>
            <person name="Liu J."/>
            <person name="Flicek P."/>
            <person name="Searle S."/>
            <person name="Wang J."/>
            <person name="Kuratani S."/>
            <person name="Yin Y."/>
            <person name="Aken B."/>
            <person name="Zhang G."/>
            <person name="Irie N."/>
        </authorList>
    </citation>
    <scope>NUCLEOTIDE SEQUENCE [LARGE SCALE GENOMIC DNA]</scope>
    <source>
        <strain evidence="7">Daiwa-1</strain>
    </source>
</reference>
<evidence type="ECO:0000256" key="3">
    <source>
        <dbReference type="ARBA" id="ARBA00022833"/>
    </source>
</evidence>
<keyword evidence="1" id="KW-0479">Metal-binding</keyword>
<reference evidence="6" key="3">
    <citation type="submission" date="2025-08" db="UniProtKB">
        <authorList>
            <consortium name="Ensembl"/>
        </authorList>
    </citation>
    <scope>IDENTIFICATION</scope>
</reference>
<dbReference type="InterPro" id="IPR050143">
    <property type="entry name" value="TRIM/RBCC"/>
</dbReference>
<reference evidence="7" key="1">
    <citation type="submission" date="2011-10" db="EMBL/GenBank/DDBJ databases">
        <authorList>
            <consortium name="Soft-shell Turtle Genome Consortium"/>
        </authorList>
    </citation>
    <scope>NUCLEOTIDE SEQUENCE [LARGE SCALE GENOMIC DNA]</scope>
    <source>
        <strain evidence="7">Daiwa-1</strain>
    </source>
</reference>
<keyword evidence="2" id="KW-0863">Zinc-finger</keyword>
<dbReference type="InterPro" id="IPR013083">
    <property type="entry name" value="Znf_RING/FYVE/PHD"/>
</dbReference>
<dbReference type="InterPro" id="IPR027370">
    <property type="entry name" value="Znf-RING_euk"/>
</dbReference>
<protein>
    <recommendedName>
        <fullName evidence="5">Zinc finger RING-type eukaryotic domain-containing protein</fullName>
    </recommendedName>
</protein>
<evidence type="ECO:0000259" key="5">
    <source>
        <dbReference type="Pfam" id="PF13445"/>
    </source>
</evidence>
<dbReference type="Gene3D" id="3.30.40.10">
    <property type="entry name" value="Zinc/RING finger domain, C3HC4 (zinc finger)"/>
    <property type="match status" value="1"/>
</dbReference>
<accession>K7GAQ6</accession>